<protein>
    <submittedName>
        <fullName evidence="2">Unnamed protein product</fullName>
    </submittedName>
</protein>
<evidence type="ECO:0000313" key="2">
    <source>
        <dbReference type="EMBL" id="GMF25188.1"/>
    </source>
</evidence>
<gene>
    <name evidence="2" type="ORF">Pfra01_000445000</name>
</gene>
<dbReference type="AlphaFoldDB" id="A0A9W6TYQ1"/>
<evidence type="ECO:0000256" key="1">
    <source>
        <dbReference type="SAM" id="SignalP"/>
    </source>
</evidence>
<reference evidence="2" key="1">
    <citation type="submission" date="2023-04" db="EMBL/GenBank/DDBJ databases">
        <title>Phytophthora fragariaefolia NBRC 109709.</title>
        <authorList>
            <person name="Ichikawa N."/>
            <person name="Sato H."/>
            <person name="Tonouchi N."/>
        </authorList>
    </citation>
    <scope>NUCLEOTIDE SEQUENCE</scope>
    <source>
        <strain evidence="2">NBRC 109709</strain>
    </source>
</reference>
<evidence type="ECO:0000313" key="3">
    <source>
        <dbReference type="Proteomes" id="UP001165121"/>
    </source>
</evidence>
<dbReference type="OrthoDB" id="105169at2759"/>
<keyword evidence="1" id="KW-0732">Signal</keyword>
<name>A0A9W6TYQ1_9STRA</name>
<sequence>MVSSGVLSGVSLLASPALAMLVVATVVELEGERIERPLIPDIRFDVRAINDADAFINNRLTGTEIIRIAHALRLPECIITDARDRVSCYEALAMLLSVSDLIPVPYQGASLNSDMKACNALLASLRVAVELGFNHVKRYFANLEYTRAHKLRLSPVAVTIKCAVLFANIHTCINEGNQVSFMLQLKPRLRRVSKLNSETVHV</sequence>
<feature type="chain" id="PRO_5040951153" evidence="1">
    <location>
        <begin position="20"/>
        <end position="202"/>
    </location>
</feature>
<accession>A0A9W6TYQ1</accession>
<organism evidence="2 3">
    <name type="scientific">Phytophthora fragariaefolia</name>
    <dbReference type="NCBI Taxonomy" id="1490495"/>
    <lineage>
        <taxon>Eukaryota</taxon>
        <taxon>Sar</taxon>
        <taxon>Stramenopiles</taxon>
        <taxon>Oomycota</taxon>
        <taxon>Peronosporomycetes</taxon>
        <taxon>Peronosporales</taxon>
        <taxon>Peronosporaceae</taxon>
        <taxon>Phytophthora</taxon>
    </lineage>
</organism>
<dbReference type="Proteomes" id="UP001165121">
    <property type="component" value="Unassembled WGS sequence"/>
</dbReference>
<proteinExistence type="predicted"/>
<comment type="caution">
    <text evidence="2">The sequence shown here is derived from an EMBL/GenBank/DDBJ whole genome shotgun (WGS) entry which is preliminary data.</text>
</comment>
<keyword evidence="3" id="KW-1185">Reference proteome</keyword>
<dbReference type="EMBL" id="BSXT01000349">
    <property type="protein sequence ID" value="GMF25188.1"/>
    <property type="molecule type" value="Genomic_DNA"/>
</dbReference>
<feature type="signal peptide" evidence="1">
    <location>
        <begin position="1"/>
        <end position="19"/>
    </location>
</feature>